<comment type="similarity">
    <text evidence="2 8">Belongs to the peptidase C12 family.</text>
</comment>
<feature type="site" description="Transition state stabilizer" evidence="8">
    <location>
        <position position="108"/>
    </location>
</feature>
<evidence type="ECO:0000256" key="6">
    <source>
        <dbReference type="ARBA" id="ARBA00022801"/>
    </source>
</evidence>
<dbReference type="AlphaFoldDB" id="A0A2T6IX57"/>
<dbReference type="PROSITE" id="PS52048">
    <property type="entry name" value="UCH_DOMAIN"/>
    <property type="match status" value="1"/>
</dbReference>
<dbReference type="InterPro" id="IPR036959">
    <property type="entry name" value="Peptidase_C12_UCH_sf"/>
</dbReference>
<evidence type="ECO:0000256" key="3">
    <source>
        <dbReference type="ARBA" id="ARBA00012759"/>
    </source>
</evidence>
<comment type="caution">
    <text evidence="10">The sequence shown here is derived from an EMBL/GenBank/DDBJ whole genome shotgun (WGS) entry which is preliminary data.</text>
</comment>
<keyword evidence="4 8" id="KW-0645">Protease</keyword>
<evidence type="ECO:0000256" key="4">
    <source>
        <dbReference type="ARBA" id="ARBA00022670"/>
    </source>
</evidence>
<evidence type="ECO:0000256" key="7">
    <source>
        <dbReference type="ARBA" id="ARBA00022807"/>
    </source>
</evidence>
<dbReference type="Proteomes" id="UP000244488">
    <property type="component" value="Unassembled WGS sequence"/>
</dbReference>
<evidence type="ECO:0000256" key="2">
    <source>
        <dbReference type="ARBA" id="ARBA00009326"/>
    </source>
</evidence>
<dbReference type="InterPro" id="IPR001578">
    <property type="entry name" value="Peptidase_C12_UCH"/>
</dbReference>
<feature type="active site" description="Nucleophile" evidence="8">
    <location>
        <position position="114"/>
    </location>
</feature>
<name>A0A2T6IX57_TOXGO</name>
<dbReference type="FunFam" id="3.40.532.10:FF:000006">
    <property type="entry name" value="Ubiquitin carboxyl-terminal hydrolase"/>
    <property type="match status" value="1"/>
</dbReference>
<dbReference type="GO" id="GO:0005737">
    <property type="term" value="C:cytoplasm"/>
    <property type="evidence" value="ECO:0007669"/>
    <property type="project" value="TreeGrafter"/>
</dbReference>
<dbReference type="Pfam" id="PF01088">
    <property type="entry name" value="Peptidase_C12"/>
    <property type="match status" value="1"/>
</dbReference>
<dbReference type="EC" id="3.4.19.12" evidence="3 8"/>
<dbReference type="PANTHER" id="PTHR10589">
    <property type="entry name" value="UBIQUITIN CARBOXYL-TERMINAL HYDROLASE"/>
    <property type="match status" value="1"/>
</dbReference>
<evidence type="ECO:0000259" key="9">
    <source>
        <dbReference type="PROSITE" id="PS52048"/>
    </source>
</evidence>
<keyword evidence="7 8" id="KW-0788">Thiol protease</keyword>
<keyword evidence="6 8" id="KW-0378">Hydrolase</keyword>
<evidence type="ECO:0000256" key="8">
    <source>
        <dbReference type="PROSITE-ProRule" id="PRU01393"/>
    </source>
</evidence>
<feature type="domain" description="UCH catalytic" evidence="9">
    <location>
        <begin position="8"/>
        <end position="260"/>
    </location>
</feature>
<comment type="catalytic activity">
    <reaction evidence="1 8">
        <text>Thiol-dependent hydrolysis of ester, thioester, amide, peptide and isopeptide bonds formed by the C-terminal Gly of ubiquitin (a 76-residue protein attached to proteins as an intracellular targeting signal).</text>
        <dbReference type="EC" id="3.4.19.12"/>
    </reaction>
</comment>
<reference evidence="10 11" key="1">
    <citation type="journal article" date="2016" name="Nat. Commun.">
        <title>Local admixture of amplified and diversified secreted pathogenesis determinants shapes mosaic Toxoplasma gondii genomes.</title>
        <authorList>
            <person name="Lorenzi H."/>
            <person name="Khan A."/>
            <person name="Behnke M.S."/>
            <person name="Namasivayam S."/>
            <person name="Swapna L.S."/>
            <person name="Hadjithomas M."/>
            <person name="Karamycheva S."/>
            <person name="Pinney D."/>
            <person name="Brunk B.P."/>
            <person name="Ajioka J.W."/>
            <person name="Ajzenberg D."/>
            <person name="Boothroyd J.C."/>
            <person name="Boyle J.P."/>
            <person name="Darde M.L."/>
            <person name="Diaz-Miranda M.A."/>
            <person name="Dubey J.P."/>
            <person name="Fritz H.M."/>
            <person name="Gennari S.M."/>
            <person name="Gregory B.D."/>
            <person name="Kim K."/>
            <person name="Saeij J.P."/>
            <person name="Su C."/>
            <person name="White M.W."/>
            <person name="Zhu X.Q."/>
            <person name="Howe D.K."/>
            <person name="Rosenthal B.M."/>
            <person name="Grigg M.E."/>
            <person name="Parkinson J."/>
            <person name="Liu L."/>
            <person name="Kissinger J.C."/>
            <person name="Roos D.S."/>
            <person name="Sibley L.D."/>
        </authorList>
    </citation>
    <scope>NUCLEOTIDE SEQUENCE [LARGE SCALE GENOMIC DNA]</scope>
    <source>
        <strain evidence="10 11">TgCATBr9</strain>
    </source>
</reference>
<dbReference type="SUPFAM" id="SSF54001">
    <property type="entry name" value="Cysteine proteinases"/>
    <property type="match status" value="1"/>
</dbReference>
<proteinExistence type="inferred from homology"/>
<dbReference type="Gene3D" id="3.40.532.10">
    <property type="entry name" value="Peptidase C12, ubiquitin carboxyl-terminal hydrolase"/>
    <property type="match status" value="1"/>
</dbReference>
<evidence type="ECO:0000256" key="5">
    <source>
        <dbReference type="ARBA" id="ARBA00022786"/>
    </source>
</evidence>
<accession>A0A2T6IX57</accession>
<feature type="site" description="Important for enzyme activity" evidence="8">
    <location>
        <position position="204"/>
    </location>
</feature>
<dbReference type="GO" id="GO:0004843">
    <property type="term" value="F:cysteine-type deubiquitinase activity"/>
    <property type="evidence" value="ECO:0007669"/>
    <property type="project" value="UniProtKB-UniRule"/>
</dbReference>
<dbReference type="GO" id="GO:0006511">
    <property type="term" value="P:ubiquitin-dependent protein catabolic process"/>
    <property type="evidence" value="ECO:0007669"/>
    <property type="project" value="UniProtKB-UniRule"/>
</dbReference>
<dbReference type="InterPro" id="IPR038765">
    <property type="entry name" value="Papain-like_cys_pep_sf"/>
</dbReference>
<evidence type="ECO:0000313" key="11">
    <source>
        <dbReference type="Proteomes" id="UP000244488"/>
    </source>
</evidence>
<evidence type="ECO:0000313" key="10">
    <source>
        <dbReference type="EMBL" id="PUA89921.1"/>
    </source>
</evidence>
<evidence type="ECO:0000256" key="1">
    <source>
        <dbReference type="ARBA" id="ARBA00000707"/>
    </source>
</evidence>
<dbReference type="EMBL" id="AFHV02001112">
    <property type="protein sequence ID" value="PUA89921.1"/>
    <property type="molecule type" value="Genomic_DNA"/>
</dbReference>
<dbReference type="GO" id="GO:0016579">
    <property type="term" value="P:protein deubiquitination"/>
    <property type="evidence" value="ECO:0007669"/>
    <property type="project" value="TreeGrafter"/>
</dbReference>
<gene>
    <name evidence="10" type="ORF">TGBR9_263470</name>
</gene>
<sequence length="264" mass="29034">MEGKSACKWLPLEADPLLFAQYVNELGGPVAAAVEHGGETEKRHEGHEALLSFEDVLALESWAAEMVAHPTVAVLLLFPITEATEKGRREQDKQTAGQSLNNVWFTKQTVGNACGTVALLHCLANLPREKFPLQPNRFLEHFLKETADLSPEQRAKVLETDRSLASAHKSFEQQGQSAVPPRESDVDTHFVAFVFHEGHLVELDGRRATPVDHGSVEGGATLEDAARNQRLLKMTLNVIQKEFVEKCPGELRFQVIAVGDAKAA</sequence>
<dbReference type="PANTHER" id="PTHR10589:SF17">
    <property type="entry name" value="UBIQUITIN CARBOXYL-TERMINAL HYDROLASE"/>
    <property type="match status" value="1"/>
</dbReference>
<keyword evidence="5 8" id="KW-0833">Ubl conjugation pathway</keyword>
<feature type="active site" description="Proton donor" evidence="8">
    <location>
        <position position="189"/>
    </location>
</feature>
<organism evidence="10 11">
    <name type="scientific">Toxoplasma gondii TgCATBr9</name>
    <dbReference type="NCBI Taxonomy" id="943120"/>
    <lineage>
        <taxon>Eukaryota</taxon>
        <taxon>Sar</taxon>
        <taxon>Alveolata</taxon>
        <taxon>Apicomplexa</taxon>
        <taxon>Conoidasida</taxon>
        <taxon>Coccidia</taxon>
        <taxon>Eucoccidiorida</taxon>
        <taxon>Eimeriorina</taxon>
        <taxon>Sarcocystidae</taxon>
        <taxon>Toxoplasma</taxon>
    </lineage>
</organism>
<protein>
    <recommendedName>
        <fullName evidence="3 8">ubiquitinyl hydrolase 1</fullName>
        <ecNumber evidence="3 8">3.4.19.12</ecNumber>
    </recommendedName>
</protein>
<dbReference type="VEuPathDB" id="ToxoDB:TGBR9_263470"/>